<dbReference type="PROSITE" id="PS50974">
    <property type="entry name" value="ADOMET_ACTIVATION"/>
    <property type="match status" value="1"/>
</dbReference>
<dbReference type="Gene3D" id="1.10.1240.10">
    <property type="entry name" value="Methionine synthase domain"/>
    <property type="match status" value="1"/>
</dbReference>
<evidence type="ECO:0000256" key="16">
    <source>
        <dbReference type="ARBA" id="ARBA00023167"/>
    </source>
</evidence>
<feature type="binding site" evidence="21">
    <location>
        <position position="807"/>
    </location>
    <ligand>
        <name>methylcob(III)alamin</name>
        <dbReference type="ChEBI" id="CHEBI:28115"/>
    </ligand>
</feature>
<comment type="function">
    <text evidence="18">Catalyzes the transfer of a methyl group from methyl-cobalamin to homocysteine, yielding enzyme-bound cob(I)alamin and methionine. Subsequently, remethylates the cofactor using methyltetrahydrofolate.</text>
</comment>
<keyword evidence="12 21" id="KW-0949">S-adenosyl-L-methionine</keyword>
<dbReference type="PROSITE" id="PS50970">
    <property type="entry name" value="HCY"/>
    <property type="match status" value="1"/>
</dbReference>
<evidence type="ECO:0000256" key="12">
    <source>
        <dbReference type="ARBA" id="ARBA00022691"/>
    </source>
</evidence>
<feature type="binding site" evidence="21">
    <location>
        <position position="803"/>
    </location>
    <ligand>
        <name>methylcob(III)alamin</name>
        <dbReference type="ChEBI" id="CHEBI:28115"/>
    </ligand>
</feature>
<dbReference type="InterPro" id="IPR007569">
    <property type="entry name" value="DUF559"/>
</dbReference>
<dbReference type="CDD" id="cd00740">
    <property type="entry name" value="MeTr"/>
    <property type="match status" value="1"/>
</dbReference>
<dbReference type="EC" id="2.1.1.13" evidence="6 19"/>
<dbReference type="InterPro" id="IPR036589">
    <property type="entry name" value="HCY_dom_sf"/>
</dbReference>
<dbReference type="NCBIfam" id="TIGR02082">
    <property type="entry name" value="metH"/>
    <property type="match status" value="1"/>
</dbReference>
<accession>A0A2N3IKX8</accession>
<comment type="caution">
    <text evidence="29">The sequence shown here is derived from an EMBL/GenBank/DDBJ whole genome shotgun (WGS) entry which is preliminary data.</text>
</comment>
<dbReference type="PROSITE" id="PS51332">
    <property type="entry name" value="B12_BINDING"/>
    <property type="match status" value="1"/>
</dbReference>
<dbReference type="GO" id="GO:0050667">
    <property type="term" value="P:homocysteine metabolic process"/>
    <property type="evidence" value="ECO:0007669"/>
    <property type="project" value="TreeGrafter"/>
</dbReference>
<dbReference type="PROSITE" id="PS51337">
    <property type="entry name" value="B12_BINDING_NTER"/>
    <property type="match status" value="1"/>
</dbReference>
<evidence type="ECO:0000259" key="28">
    <source>
        <dbReference type="PROSITE" id="PS51337"/>
    </source>
</evidence>
<comment type="catalytic activity">
    <reaction evidence="1">
        <text>(6S)-5-methyl-5,6,7,8-tetrahydrofolate + L-homocysteine = (6S)-5,6,7,8-tetrahydrofolate + L-methionine</text>
        <dbReference type="Rhea" id="RHEA:11172"/>
        <dbReference type="ChEBI" id="CHEBI:18608"/>
        <dbReference type="ChEBI" id="CHEBI:57453"/>
        <dbReference type="ChEBI" id="CHEBI:57844"/>
        <dbReference type="ChEBI" id="CHEBI:58199"/>
        <dbReference type="EC" id="2.1.1.13"/>
    </reaction>
</comment>
<keyword evidence="10 20" id="KW-0846">Cobalamin</keyword>
<evidence type="ECO:0000256" key="1">
    <source>
        <dbReference type="ARBA" id="ARBA00001700"/>
    </source>
</evidence>
<evidence type="ECO:0000259" key="26">
    <source>
        <dbReference type="PROSITE" id="PS50974"/>
    </source>
</evidence>
<dbReference type="InterPro" id="IPR036724">
    <property type="entry name" value="Cobalamin-bd_sf"/>
</dbReference>
<evidence type="ECO:0000256" key="2">
    <source>
        <dbReference type="ARBA" id="ARBA00001947"/>
    </source>
</evidence>
<evidence type="ECO:0000256" key="8">
    <source>
        <dbReference type="ARBA" id="ARBA00022603"/>
    </source>
</evidence>
<comment type="cofactor">
    <cofactor evidence="3 20">
        <name>methylcob(III)alamin</name>
        <dbReference type="ChEBI" id="CHEBI:28115"/>
    </cofactor>
</comment>
<keyword evidence="16" id="KW-0486">Methionine biosynthesis</keyword>
<dbReference type="Gene3D" id="3.20.20.330">
    <property type="entry name" value="Homocysteine-binding-like domain"/>
    <property type="match status" value="1"/>
</dbReference>
<feature type="binding site" evidence="20 22">
    <location>
        <position position="308"/>
    </location>
    <ligand>
        <name>Zn(2+)</name>
        <dbReference type="ChEBI" id="CHEBI:29105"/>
    </ligand>
</feature>
<dbReference type="PROSITE" id="PS50972">
    <property type="entry name" value="PTERIN_BINDING"/>
    <property type="match status" value="1"/>
</dbReference>
<dbReference type="InterPro" id="IPR003726">
    <property type="entry name" value="HCY_dom"/>
</dbReference>
<reference evidence="29 30" key="1">
    <citation type="submission" date="2017-06" db="EMBL/GenBank/DDBJ databases">
        <title>Raineya orbicola gen. nov., sp. nov. a slightly thermophilic bacterium of the phylum Bacteroidetes and the description of Raineyaceae fam. nov.</title>
        <authorList>
            <person name="Albuquerque L."/>
            <person name="Polonia A.R.M."/>
            <person name="Barroso C."/>
            <person name="Froufe H.J.C."/>
            <person name="Lage O."/>
            <person name="Lobo-Da-Cunha A."/>
            <person name="Egas C."/>
            <person name="Da Costa M.S."/>
        </authorList>
    </citation>
    <scope>NUCLEOTIDE SEQUENCE [LARGE SCALE GENOMIC DNA]</scope>
    <source>
        <strain evidence="29 30">SPSPC-11</strain>
    </source>
</reference>
<keyword evidence="11 23" id="KW-0808">Transferase</keyword>
<dbReference type="InterPro" id="IPR011005">
    <property type="entry name" value="Dihydropteroate_synth-like_sf"/>
</dbReference>
<dbReference type="Gene3D" id="1.10.288.10">
    <property type="entry name" value="Cobalamin-dependent Methionine Synthase, domain 2"/>
    <property type="match status" value="1"/>
</dbReference>
<feature type="domain" description="Hcy-binding" evidence="24">
    <location>
        <begin position="3"/>
        <end position="323"/>
    </location>
</feature>
<dbReference type="Gene3D" id="3.20.20.20">
    <property type="entry name" value="Dihydropteroate synthase-like"/>
    <property type="match status" value="1"/>
</dbReference>
<evidence type="ECO:0000256" key="15">
    <source>
        <dbReference type="ARBA" id="ARBA00022833"/>
    </source>
</evidence>
<dbReference type="GO" id="GO:0031419">
    <property type="term" value="F:cobalamin binding"/>
    <property type="evidence" value="ECO:0007669"/>
    <property type="project" value="UniProtKB-KW"/>
</dbReference>
<dbReference type="GO" id="GO:0008270">
    <property type="term" value="F:zinc ion binding"/>
    <property type="evidence" value="ECO:0007669"/>
    <property type="project" value="InterPro"/>
</dbReference>
<evidence type="ECO:0000256" key="7">
    <source>
        <dbReference type="ARBA" id="ARBA00013998"/>
    </source>
</evidence>
<feature type="domain" description="AdoMet activation" evidence="26">
    <location>
        <begin position="898"/>
        <end position="1414"/>
    </location>
</feature>
<evidence type="ECO:0000256" key="5">
    <source>
        <dbReference type="ARBA" id="ARBA00010398"/>
    </source>
</evidence>
<dbReference type="Proteomes" id="UP000233387">
    <property type="component" value="Unassembled WGS sequence"/>
</dbReference>
<dbReference type="SMART" id="SM01018">
    <property type="entry name" value="B12-binding_2"/>
    <property type="match status" value="1"/>
</dbReference>
<evidence type="ECO:0000256" key="4">
    <source>
        <dbReference type="ARBA" id="ARBA00005178"/>
    </source>
</evidence>
<dbReference type="SUPFAM" id="SSF52980">
    <property type="entry name" value="Restriction endonuclease-like"/>
    <property type="match status" value="1"/>
</dbReference>
<comment type="pathway">
    <text evidence="4">Amino-acid biosynthesis; L-methionine biosynthesis via de novo pathway; L-methionine from L-homocysteine (MetH route): step 1/1.</text>
</comment>
<dbReference type="GO" id="GO:0046653">
    <property type="term" value="P:tetrahydrofolate metabolic process"/>
    <property type="evidence" value="ECO:0007669"/>
    <property type="project" value="TreeGrafter"/>
</dbReference>
<evidence type="ECO:0000259" key="27">
    <source>
        <dbReference type="PROSITE" id="PS51332"/>
    </source>
</evidence>
<dbReference type="InterPro" id="IPR047216">
    <property type="entry name" value="Endonuclease_DUF559_bact"/>
</dbReference>
<dbReference type="SUPFAM" id="SSF52242">
    <property type="entry name" value="Cobalamin (vitamin B12)-binding domain"/>
    <property type="match status" value="1"/>
</dbReference>
<dbReference type="InterPro" id="IPR050554">
    <property type="entry name" value="Met_Synthase/Corrinoid"/>
</dbReference>
<dbReference type="EMBL" id="NKXO01000001">
    <property type="protein sequence ID" value="PKQ70918.1"/>
    <property type="molecule type" value="Genomic_DNA"/>
</dbReference>
<evidence type="ECO:0000256" key="20">
    <source>
        <dbReference type="PIRSR" id="PIRSR000381-1"/>
    </source>
</evidence>
<keyword evidence="15 20" id="KW-0862">Zinc</keyword>
<dbReference type="Pfam" id="PF02607">
    <property type="entry name" value="B12-binding_2"/>
    <property type="match status" value="1"/>
</dbReference>
<dbReference type="Pfam" id="PF00809">
    <property type="entry name" value="Pterin_bind"/>
    <property type="match status" value="1"/>
</dbReference>
<keyword evidence="17" id="KW-0170">Cobalt</keyword>
<feature type="binding site" evidence="21">
    <location>
        <position position="859"/>
    </location>
    <ligand>
        <name>methylcob(III)alamin</name>
        <dbReference type="ChEBI" id="CHEBI:28115"/>
    </ligand>
</feature>
<dbReference type="PANTHER" id="PTHR45833">
    <property type="entry name" value="METHIONINE SYNTHASE"/>
    <property type="match status" value="1"/>
</dbReference>
<keyword evidence="14" id="KW-0677">Repeat</keyword>
<evidence type="ECO:0000256" key="14">
    <source>
        <dbReference type="ARBA" id="ARBA00022737"/>
    </source>
</evidence>
<evidence type="ECO:0000256" key="11">
    <source>
        <dbReference type="ARBA" id="ARBA00022679"/>
    </source>
</evidence>
<dbReference type="GO" id="GO:0032259">
    <property type="term" value="P:methylation"/>
    <property type="evidence" value="ECO:0007669"/>
    <property type="project" value="UniProtKB-KW"/>
</dbReference>
<dbReference type="FunFam" id="3.40.50.280:FF:000001">
    <property type="entry name" value="Methionine synthase"/>
    <property type="match status" value="1"/>
</dbReference>
<dbReference type="FunFam" id="3.20.20.330:FF:000001">
    <property type="entry name" value="Methionine synthase"/>
    <property type="match status" value="1"/>
</dbReference>
<sequence length="1414" mass="159164">MTSPNIYDILKERILVLDGAMGTMIQQYKLTEADYRGERFKDFPHDLKGNNDLLSITQPHIIQEIHRKYLEAGADIIETNTFNGTRISMADYHMEDLVYELNFQSAKIAKEVCEEFTRQNPAKPRFVAGSIGPTNKTASLSPDVNNPGYRAITFDELVEAYTEQIRGLIDGGADILLIETIFDTLNAKAALFAIETYFEKTGKRLPIMVSGTITDASGRTLSGQTAEAFLISVSHLPLLSVGFNCALGADLLRPYSEEIAKKAPFYTSAHPNAGLPNAFGEYDQSPEEMAKIVEDFLKDGLVNIIGGCCGTTPAHIKLIAELAQKYKPRPLPQDDEISKYSGLEPLKATKEIRFINVGERTNVTGSRAFARLIKEEKYEEALAVARTQVEGGAQMIDVNMDEGMLDSEKAMVTFLNLIASEPDIARLPIMIDSSKWSVIEAGLKCVQGKAVVNSISLKEGEEDFIKKAKLIKKYGAAVIVMAFDEQGQADTYERRIQICERAYKILTEKVGFPPEDIIFDPNILTVATGIEEHNNYAVDFVRATEWIKKNLPYAKVSGGVSNISFSFRGNDVVREAMHSAFLYRAIQAGMDMGIVNAGQLAVYEEIPKDLLELVEDVLWNRRPDATERLVAFAEQIKNKSGKTQEIDLAWRNEPVEKRLAHALIKGIADFIETDVEEARQKYAHPLQIIEGPLMDGMNIVGDLFGEGKMFLPQVVKSARVMKKAVAYLLPFMEAEKKENQNSMGAGKILLATVKGDVHDIGKNIVGVVLACNGFEIIDLGVMVPTQKILEEARKHQVDIIGLSGLITPSLDEMVSVAKEMEREGFKIPLLIGGATTSKAHTAVKIAPNYSEPVIHVLDASRSVPVATKLLSKQKGEKENFVAEIKQEYDKIRNDFLNRKQEKNYISLQEARKNKFKIDWAKTQIHKPKFLGNKYFINYDLAEIAKYIDWTPFFQTWELAGKFPQILDDEIVGTEARKLYEDAQKMLAEIIQNKSLQANAVIGFYPCNTINDDDILLYDFEETEVITPCTKHNGHAHKKYEVLKKPLLLKNSHPLIFENRLTGGISNIKELETKRKALRNGATKAEKFLWKFLQKSQLGRKFRRQHSVENFILDFYCPEEKLAIELDGKGHFSPVGQEYDLYRDTRLAELGLKVLHFENKLVLENIESVLAEIKNNYGWYKNQPPLTPPWKGVEKASPLLSEEGKGVVYNPHWAIIHTLRQQNQKSEGLPNFALADFIAPQETEQVDYMGFFAVTAGIGLEKLVEKYEKDHDDYNSIMAKALADRLAEAFAELMHERVRKEFWGYSPDENFTNEELIKEKYVGIRPAPGYPACPDHTEKATIFELLQATEKIGLQLTESFAMYPAAAVCGMYFAHPESRYFGLGKISKDQVVEYAERKQMSVEEVEKWLSSILNY</sequence>
<dbReference type="InterPro" id="IPR033706">
    <property type="entry name" value="Met_synthase_B12-bd"/>
</dbReference>
<proteinExistence type="inferred from homology"/>
<dbReference type="GO" id="GO:0005829">
    <property type="term" value="C:cytosol"/>
    <property type="evidence" value="ECO:0007669"/>
    <property type="project" value="TreeGrafter"/>
</dbReference>
<feature type="domain" description="Pterin-binding" evidence="25">
    <location>
        <begin position="354"/>
        <end position="615"/>
    </location>
</feature>
<evidence type="ECO:0000256" key="6">
    <source>
        <dbReference type="ARBA" id="ARBA00012032"/>
    </source>
</evidence>
<feature type="binding site" evidence="21">
    <location>
        <position position="948"/>
    </location>
    <ligand>
        <name>S-adenosyl-L-methionine</name>
        <dbReference type="ChEBI" id="CHEBI:59789"/>
    </ligand>
</feature>
<dbReference type="Pfam" id="PF02574">
    <property type="entry name" value="S-methyl_trans"/>
    <property type="match status" value="1"/>
</dbReference>
<evidence type="ECO:0000313" key="30">
    <source>
        <dbReference type="Proteomes" id="UP000233387"/>
    </source>
</evidence>
<evidence type="ECO:0000256" key="13">
    <source>
        <dbReference type="ARBA" id="ARBA00022723"/>
    </source>
</evidence>
<feature type="binding site" evidence="21">
    <location>
        <begin position="755"/>
        <end position="759"/>
    </location>
    <ligand>
        <name>methylcob(III)alamin</name>
        <dbReference type="ChEBI" id="CHEBI:28115"/>
    </ligand>
</feature>
<dbReference type="InterPro" id="IPR037010">
    <property type="entry name" value="VitB12-dep_Met_synth_activ_sf"/>
</dbReference>
<organism evidence="29 30">
    <name type="scientific">Raineya orbicola</name>
    <dbReference type="NCBI Taxonomy" id="2016530"/>
    <lineage>
        <taxon>Bacteria</taxon>
        <taxon>Pseudomonadati</taxon>
        <taxon>Bacteroidota</taxon>
        <taxon>Cytophagia</taxon>
        <taxon>Cytophagales</taxon>
        <taxon>Raineyaceae</taxon>
        <taxon>Raineya</taxon>
    </lineage>
</organism>
<evidence type="ECO:0000256" key="19">
    <source>
        <dbReference type="NCBIfam" id="TIGR02082"/>
    </source>
</evidence>
<evidence type="ECO:0000256" key="10">
    <source>
        <dbReference type="ARBA" id="ARBA00022628"/>
    </source>
</evidence>
<evidence type="ECO:0000256" key="9">
    <source>
        <dbReference type="ARBA" id="ARBA00022605"/>
    </source>
</evidence>
<dbReference type="InterPro" id="IPR011335">
    <property type="entry name" value="Restrct_endonuc-II-like"/>
</dbReference>
<evidence type="ECO:0000256" key="21">
    <source>
        <dbReference type="PIRSR" id="PIRSR000381-2"/>
    </source>
</evidence>
<keyword evidence="8 23" id="KW-0489">Methyltransferase</keyword>
<dbReference type="Gene3D" id="3.10.196.10">
    <property type="entry name" value="Vitamin B12-dependent methionine synthase, activation domain"/>
    <property type="match status" value="2"/>
</dbReference>
<keyword evidence="13 20" id="KW-0479">Metal-binding</keyword>
<dbReference type="Pfam" id="PF02310">
    <property type="entry name" value="B12-binding"/>
    <property type="match status" value="1"/>
</dbReference>
<feature type="binding site" evidence="20 22">
    <location>
        <position position="309"/>
    </location>
    <ligand>
        <name>Zn(2+)</name>
        <dbReference type="ChEBI" id="CHEBI:29105"/>
    </ligand>
</feature>
<comment type="similarity">
    <text evidence="5">Belongs to the vitamin-B12 dependent methionine synthase family.</text>
</comment>
<evidence type="ECO:0000256" key="3">
    <source>
        <dbReference type="ARBA" id="ARBA00001956"/>
    </source>
</evidence>
<feature type="binding site" evidence="20 22">
    <location>
        <position position="245"/>
    </location>
    <ligand>
        <name>Zn(2+)</name>
        <dbReference type="ChEBI" id="CHEBI:29105"/>
    </ligand>
</feature>
<dbReference type="SUPFAM" id="SSF47644">
    <property type="entry name" value="Methionine synthase domain"/>
    <property type="match status" value="1"/>
</dbReference>
<dbReference type="RefSeq" id="WP_243390514.1">
    <property type="nucleotide sequence ID" value="NZ_NKXO01000001.1"/>
</dbReference>
<gene>
    <name evidence="29" type="ORF">Rain11_0059</name>
</gene>
<dbReference type="SUPFAM" id="SSF56507">
    <property type="entry name" value="Methionine synthase activation domain-like"/>
    <property type="match status" value="2"/>
</dbReference>
<dbReference type="NCBIfam" id="NF007024">
    <property type="entry name" value="PRK09490.1"/>
    <property type="match status" value="1"/>
</dbReference>
<dbReference type="PIRSF" id="PIRSF000381">
    <property type="entry name" value="MetH"/>
    <property type="match status" value="1"/>
</dbReference>
<evidence type="ECO:0000256" key="23">
    <source>
        <dbReference type="PROSITE-ProRule" id="PRU00346"/>
    </source>
</evidence>
<dbReference type="InterPro" id="IPR036594">
    <property type="entry name" value="Meth_synthase_dom"/>
</dbReference>
<evidence type="ECO:0000256" key="18">
    <source>
        <dbReference type="ARBA" id="ARBA00025552"/>
    </source>
</evidence>
<dbReference type="InterPro" id="IPR004223">
    <property type="entry name" value="VitB12-dep_Met_synth_activ_dom"/>
</dbReference>
<dbReference type="Gene3D" id="3.40.960.10">
    <property type="entry name" value="VSR Endonuclease"/>
    <property type="match status" value="1"/>
</dbReference>
<comment type="cofactor">
    <cofactor evidence="2 22">
        <name>Zn(2+)</name>
        <dbReference type="ChEBI" id="CHEBI:29105"/>
    </cofactor>
</comment>
<feature type="binding site" evidence="21">
    <location>
        <begin position="1379"/>
        <end position="1380"/>
    </location>
    <ligand>
        <name>S-adenosyl-L-methionine</name>
        <dbReference type="ChEBI" id="CHEBI:59789"/>
    </ligand>
</feature>
<feature type="domain" description="B12-binding" evidence="27">
    <location>
        <begin position="745"/>
        <end position="880"/>
    </location>
</feature>
<dbReference type="InterPro" id="IPR000489">
    <property type="entry name" value="Pterin-binding_dom"/>
</dbReference>
<evidence type="ECO:0000259" key="24">
    <source>
        <dbReference type="PROSITE" id="PS50970"/>
    </source>
</evidence>
<protein>
    <recommendedName>
        <fullName evidence="7 19">Methionine synthase</fullName>
        <ecNumber evidence="6 19">2.1.1.13</ecNumber>
    </recommendedName>
</protein>
<dbReference type="InterPro" id="IPR003759">
    <property type="entry name" value="Cbl-bd_cap"/>
</dbReference>
<dbReference type="UniPathway" id="UPA00051">
    <property type="reaction ID" value="UER00081"/>
</dbReference>
<dbReference type="PANTHER" id="PTHR45833:SF1">
    <property type="entry name" value="METHIONINE SYNTHASE"/>
    <property type="match status" value="1"/>
</dbReference>
<dbReference type="FunFam" id="1.10.1240.10:FF:000001">
    <property type="entry name" value="Methionine synthase"/>
    <property type="match status" value="1"/>
</dbReference>
<dbReference type="InterPro" id="IPR006158">
    <property type="entry name" value="Cobalamin-bd"/>
</dbReference>
<dbReference type="Pfam" id="PF04480">
    <property type="entry name" value="DUF559"/>
    <property type="match status" value="1"/>
</dbReference>
<feature type="binding site" description="axial binding residue" evidence="20">
    <location>
        <position position="758"/>
    </location>
    <ligand>
        <name>methylcob(III)alamin</name>
        <dbReference type="ChEBI" id="CHEBI:28115"/>
    </ligand>
    <ligandPart>
        <name>Co</name>
        <dbReference type="ChEBI" id="CHEBI:27638"/>
    </ligandPart>
</feature>
<evidence type="ECO:0000259" key="25">
    <source>
        <dbReference type="PROSITE" id="PS50972"/>
    </source>
</evidence>
<feature type="domain" description="B12-binding N-terminal" evidence="28">
    <location>
        <begin position="646"/>
        <end position="740"/>
    </location>
</feature>
<dbReference type="SUPFAM" id="SSF82282">
    <property type="entry name" value="Homocysteine S-methyltransferase"/>
    <property type="match status" value="1"/>
</dbReference>
<dbReference type="CDD" id="cd02069">
    <property type="entry name" value="methionine_synthase_B12_BD"/>
    <property type="match status" value="1"/>
</dbReference>
<name>A0A2N3IKX8_9BACT</name>
<evidence type="ECO:0000256" key="17">
    <source>
        <dbReference type="ARBA" id="ARBA00023285"/>
    </source>
</evidence>
<dbReference type="Pfam" id="PF02965">
    <property type="entry name" value="Met_synt_B12"/>
    <property type="match status" value="2"/>
</dbReference>
<dbReference type="CDD" id="cd01038">
    <property type="entry name" value="Endonuclease_DUF559"/>
    <property type="match status" value="1"/>
</dbReference>
<evidence type="ECO:0000313" key="29">
    <source>
        <dbReference type="EMBL" id="PKQ70918.1"/>
    </source>
</evidence>
<feature type="binding site" evidence="21">
    <location>
        <position position="1324"/>
    </location>
    <ligand>
        <name>S-adenosyl-L-methionine</name>
        <dbReference type="ChEBI" id="CHEBI:59789"/>
    </ligand>
</feature>
<dbReference type="GO" id="GO:0008705">
    <property type="term" value="F:methionine synthase activity"/>
    <property type="evidence" value="ECO:0007669"/>
    <property type="project" value="UniProtKB-UniRule"/>
</dbReference>
<keyword evidence="9" id="KW-0028">Amino-acid biosynthesis</keyword>
<feature type="binding site" evidence="21">
    <location>
        <position position="690"/>
    </location>
    <ligand>
        <name>methylcob(III)alamin</name>
        <dbReference type="ChEBI" id="CHEBI:28115"/>
    </ligand>
</feature>
<keyword evidence="30" id="KW-1185">Reference proteome</keyword>
<evidence type="ECO:0000256" key="22">
    <source>
        <dbReference type="PROSITE-ProRule" id="PRU00333"/>
    </source>
</evidence>
<dbReference type="SUPFAM" id="SSF51717">
    <property type="entry name" value="Dihydropteroate synthetase-like"/>
    <property type="match status" value="1"/>
</dbReference>
<dbReference type="InterPro" id="IPR011822">
    <property type="entry name" value="MetH"/>
</dbReference>
<dbReference type="FunFam" id="3.20.20.20:FF:000002">
    <property type="entry name" value="Methionine synthase"/>
    <property type="match status" value="1"/>
</dbReference>
<dbReference type="Gene3D" id="3.40.50.280">
    <property type="entry name" value="Cobalamin-binding domain"/>
    <property type="match status" value="1"/>
</dbReference>